<sequence length="51" mass="5994">MGWLIYLPYLGFRGNREDQLNQLGKTALLEFFEKLKITLEQSSKPVSIRNH</sequence>
<accession>M6WJN4</accession>
<reference evidence="1 2" key="1">
    <citation type="submission" date="2013-01" db="EMBL/GenBank/DDBJ databases">
        <authorList>
            <person name="Harkins D.M."/>
            <person name="Durkin A.S."/>
            <person name="Brinkac L.M."/>
            <person name="Haft D.H."/>
            <person name="Selengut J.D."/>
            <person name="Sanka R."/>
            <person name="DePew J."/>
            <person name="Purushe J."/>
            <person name="Picardeau M."/>
            <person name="Werts C."/>
            <person name="Goarant C."/>
            <person name="Vinetz J.M."/>
            <person name="Sutton G.G."/>
            <person name="Nierman W.C."/>
            <person name="Fouts D.E."/>
        </authorList>
    </citation>
    <scope>NUCLEOTIDE SEQUENCE [LARGE SCALE GENOMIC DNA]</scope>
    <source>
        <strain evidence="1 2">200901868</strain>
    </source>
</reference>
<evidence type="ECO:0000313" key="1">
    <source>
        <dbReference type="EMBL" id="EMO61963.1"/>
    </source>
</evidence>
<evidence type="ECO:0000313" key="2">
    <source>
        <dbReference type="Proteomes" id="UP000012159"/>
    </source>
</evidence>
<name>M6WJN4_LEPBO</name>
<comment type="caution">
    <text evidence="1">The sequence shown here is derived from an EMBL/GenBank/DDBJ whole genome shotgun (WGS) entry which is preliminary data.</text>
</comment>
<dbReference type="AlphaFoldDB" id="M6WJN4"/>
<dbReference type="Proteomes" id="UP000012159">
    <property type="component" value="Unassembled WGS sequence"/>
</dbReference>
<organism evidence="1 2">
    <name type="scientific">Leptospira borgpetersenii serovar Pomona str. 200901868</name>
    <dbReference type="NCBI Taxonomy" id="1192866"/>
    <lineage>
        <taxon>Bacteria</taxon>
        <taxon>Pseudomonadati</taxon>
        <taxon>Spirochaetota</taxon>
        <taxon>Spirochaetia</taxon>
        <taxon>Leptospirales</taxon>
        <taxon>Leptospiraceae</taxon>
        <taxon>Leptospira</taxon>
    </lineage>
</organism>
<protein>
    <submittedName>
        <fullName evidence="1">Uncharacterized protein</fullName>
    </submittedName>
</protein>
<dbReference type="STRING" id="1192866.LEP1GSC133_2401"/>
<dbReference type="EMBL" id="AKWF02000089">
    <property type="protein sequence ID" value="EMO61963.1"/>
    <property type="molecule type" value="Genomic_DNA"/>
</dbReference>
<proteinExistence type="predicted"/>
<gene>
    <name evidence="1" type="ORF">LEP1GSC133_2401</name>
</gene>